<protein>
    <submittedName>
        <fullName evidence="4">Alpha/beta fold hydrolase</fullName>
    </submittedName>
</protein>
<dbReference type="InterPro" id="IPR029058">
    <property type="entry name" value="AB_hydrolase_fold"/>
</dbReference>
<evidence type="ECO:0000256" key="2">
    <source>
        <dbReference type="ARBA" id="ARBA00022801"/>
    </source>
</evidence>
<gene>
    <name evidence="4" type="ORF">GCM10010104_45800</name>
</gene>
<dbReference type="InterPro" id="IPR012223">
    <property type="entry name" value="TEII"/>
</dbReference>
<evidence type="ECO:0000313" key="5">
    <source>
        <dbReference type="Proteomes" id="UP001501474"/>
    </source>
</evidence>
<accession>A0ABN3DYE5</accession>
<evidence type="ECO:0000256" key="1">
    <source>
        <dbReference type="ARBA" id="ARBA00007169"/>
    </source>
</evidence>
<dbReference type="PANTHER" id="PTHR11487:SF0">
    <property type="entry name" value="S-ACYL FATTY ACID SYNTHASE THIOESTERASE, MEDIUM CHAIN"/>
    <property type="match status" value="1"/>
</dbReference>
<dbReference type="Proteomes" id="UP001501474">
    <property type="component" value="Unassembled WGS sequence"/>
</dbReference>
<proteinExistence type="inferred from homology"/>
<comment type="caution">
    <text evidence="4">The sequence shown here is derived from an EMBL/GenBank/DDBJ whole genome shotgun (WGS) entry which is preliminary data.</text>
</comment>
<dbReference type="GO" id="GO:0016787">
    <property type="term" value="F:hydrolase activity"/>
    <property type="evidence" value="ECO:0007669"/>
    <property type="project" value="UniProtKB-KW"/>
</dbReference>
<dbReference type="RefSeq" id="WP_234847081.1">
    <property type="nucleotide sequence ID" value="NZ_BAAART010000097.1"/>
</dbReference>
<keyword evidence="5" id="KW-1185">Reference proteome</keyword>
<feature type="domain" description="Thioesterase TesA-like" evidence="3">
    <location>
        <begin position="18"/>
        <end position="232"/>
    </location>
</feature>
<dbReference type="EMBL" id="BAAART010000097">
    <property type="protein sequence ID" value="GAA2244452.1"/>
    <property type="molecule type" value="Genomic_DNA"/>
</dbReference>
<reference evidence="4 5" key="1">
    <citation type="journal article" date="2019" name="Int. J. Syst. Evol. Microbiol.">
        <title>The Global Catalogue of Microorganisms (GCM) 10K type strain sequencing project: providing services to taxonomists for standard genome sequencing and annotation.</title>
        <authorList>
            <consortium name="The Broad Institute Genomics Platform"/>
            <consortium name="The Broad Institute Genome Sequencing Center for Infectious Disease"/>
            <person name="Wu L."/>
            <person name="Ma J."/>
        </authorList>
    </citation>
    <scope>NUCLEOTIDE SEQUENCE [LARGE SCALE GENOMIC DNA]</scope>
    <source>
        <strain evidence="4 5">JCM 3053</strain>
    </source>
</reference>
<name>A0ABN3DYE5_9ACTN</name>
<dbReference type="Gene3D" id="3.40.50.1820">
    <property type="entry name" value="alpha/beta hydrolase"/>
    <property type="match status" value="1"/>
</dbReference>
<comment type="similarity">
    <text evidence="1">Belongs to the thioesterase family.</text>
</comment>
<dbReference type="PANTHER" id="PTHR11487">
    <property type="entry name" value="THIOESTERASE"/>
    <property type="match status" value="1"/>
</dbReference>
<organism evidence="4 5">
    <name type="scientific">Streptomyces indiaensis</name>
    <dbReference type="NCBI Taxonomy" id="284033"/>
    <lineage>
        <taxon>Bacteria</taxon>
        <taxon>Bacillati</taxon>
        <taxon>Actinomycetota</taxon>
        <taxon>Actinomycetes</taxon>
        <taxon>Kitasatosporales</taxon>
        <taxon>Streptomycetaceae</taxon>
        <taxon>Streptomyces</taxon>
    </lineage>
</organism>
<dbReference type="SUPFAM" id="SSF53474">
    <property type="entry name" value="alpha/beta-Hydrolases"/>
    <property type="match status" value="1"/>
</dbReference>
<dbReference type="Pfam" id="PF00975">
    <property type="entry name" value="Thioesterase"/>
    <property type="match status" value="1"/>
</dbReference>
<dbReference type="SMART" id="SM00824">
    <property type="entry name" value="PKS_TE"/>
    <property type="match status" value="1"/>
</dbReference>
<sequence>MSWLQCPRPRPYARQRLVCFPHAGGSASFFRDWGPALPSVEVYTVCYPGRAARIGEPPPTDLTAMAEEIAAAVEPLTSDDLPVVFFGHSMGAVVAFETARLLQTQGAGPQHLYVSGSRGPRLSNVRSSASADVYDDPEAVTAELLALGGTDAELLADPAFRALVLPYVLGDFRMFDAYEYRPEPRLTCPVTAIVGDADPQVSTAQSELWCEVTDGPFRHLTVPGDHFYLVHEPPFSLLTGTGVPT</sequence>
<dbReference type="InterPro" id="IPR001031">
    <property type="entry name" value="Thioesterase"/>
</dbReference>
<keyword evidence="2 4" id="KW-0378">Hydrolase</keyword>
<evidence type="ECO:0000259" key="3">
    <source>
        <dbReference type="SMART" id="SM00824"/>
    </source>
</evidence>
<dbReference type="InterPro" id="IPR020802">
    <property type="entry name" value="TesA-like"/>
</dbReference>
<evidence type="ECO:0000313" key="4">
    <source>
        <dbReference type="EMBL" id="GAA2244452.1"/>
    </source>
</evidence>